<reference evidence="7 8" key="1">
    <citation type="submission" date="2021-05" db="EMBL/GenBank/DDBJ databases">
        <title>Draft Whole Genome Sequencing Of Biosensor Chromobacterium violaceum Strain CV026 Reveals A Regulatory RNA In Chromobacterium violaceum Phenotype Regulatory Network.</title>
        <authorList>
            <person name="Hong K.W."/>
            <person name="Chan K.G."/>
            <person name="Chang C.-Y."/>
        </authorList>
    </citation>
    <scope>NUCLEOTIDE SEQUENCE [LARGE SCALE GENOMIC DNA]</scope>
    <source>
        <strain evidence="7 8">ATCC 31532</strain>
    </source>
</reference>
<feature type="transmembrane region" description="Helical" evidence="2">
    <location>
        <begin position="121"/>
        <end position="143"/>
    </location>
</feature>
<dbReference type="EMBL" id="JAHDTB010000006">
    <property type="protein sequence ID" value="MBW8287704.1"/>
    <property type="molecule type" value="Genomic_DNA"/>
</dbReference>
<dbReference type="Gene3D" id="1.20.120.620">
    <property type="entry name" value="Backbone structure of the membrane domain of e. Coli histidine kinase receptor kdpd"/>
    <property type="match status" value="1"/>
</dbReference>
<dbReference type="Pfam" id="PF13188">
    <property type="entry name" value="PAS_8"/>
    <property type="match status" value="1"/>
</dbReference>
<dbReference type="PROSITE" id="PS50112">
    <property type="entry name" value="PAS"/>
    <property type="match status" value="3"/>
</dbReference>
<feature type="domain" description="PAS" evidence="3">
    <location>
        <begin position="537"/>
        <end position="590"/>
    </location>
</feature>
<feature type="domain" description="PAC" evidence="4">
    <location>
        <begin position="484"/>
        <end position="536"/>
    </location>
</feature>
<feature type="transmembrane region" description="Helical" evidence="2">
    <location>
        <begin position="193"/>
        <end position="226"/>
    </location>
</feature>
<evidence type="ECO:0000256" key="1">
    <source>
        <dbReference type="SAM" id="Coils"/>
    </source>
</evidence>
<dbReference type="InterPro" id="IPR035919">
    <property type="entry name" value="EAL_sf"/>
</dbReference>
<dbReference type="InterPro" id="IPR038318">
    <property type="entry name" value="KdpD_sf"/>
</dbReference>
<feature type="domain" description="PAS" evidence="3">
    <location>
        <begin position="284"/>
        <end position="329"/>
    </location>
</feature>
<dbReference type="PROSITE" id="PS50883">
    <property type="entry name" value="EAL"/>
    <property type="match status" value="1"/>
</dbReference>
<dbReference type="InterPro" id="IPR000700">
    <property type="entry name" value="PAS-assoc_C"/>
</dbReference>
<feature type="transmembrane region" description="Helical" evidence="2">
    <location>
        <begin position="238"/>
        <end position="256"/>
    </location>
</feature>
<dbReference type="NCBIfam" id="TIGR00229">
    <property type="entry name" value="sensory_box"/>
    <property type="match status" value="3"/>
</dbReference>
<keyword evidence="2" id="KW-0472">Membrane</keyword>
<keyword evidence="1" id="KW-0175">Coiled coil</keyword>
<dbReference type="SMART" id="SM00091">
    <property type="entry name" value="PAS"/>
    <property type="match status" value="3"/>
</dbReference>
<sequence length="1446" mass="159380">MTARKDRLNWVATLAYALIASIWVIVPDLLVDTDSARGGQAGGLAWDALFTFVSAALLYLALRQLPEESLSRLAAPGRLPRWLAARPGHQPAALALLYALLTLLMMTAPDWLLGGMASRQWQVWLILCWGGLYVAATSILLFHGLRRLRLPGDEEAGRRHGSDYLFAIVSSLLVIGMRGQLHPEFGKHHLMLLFLIPIGLSALLGGLGPGLLSTGLITAIIGCLFFTSTPDMAGSPVSFLLSLSLLALNGVLLSLISEIHLLAKAKLEAALRRQNHDAEALRQSDERFRALFEGSPVAMAISRQADGRLEEVNQAFLDMFGLEAASVLGHGTSELGIWQNVDDREVVLSLLKTQGCVQGAPVRLRRADGSELHALLSFRQVRFGEEEHIHGVVLDISAQHHAQQALLRIEHEFRLLIDSITDYAFFLLSPEGLVLNWSNGSQGIKGYTTEEIVGRSFDCFYTAEDQAAGVPQHLLATAAQQGRDVHEGWRVRRDGSRFWARAILYAIRGDDGELQGYAKITQDLTQQRAAERELRDSEARYAGMIRSAMDGVISIDSSQRITLFNPAAERMFGYRAEQMLGQPLDSLMPSAVRSPHSQKVAAFVDKGLSSRRMGRLGKVQGVRADGAAFDLEASISKQELGDDWSCTVILRDISEREKMLAALQRNVQQLESLNELARAILSAVTPVQVAQIGLRYMRRLVPFWSAVALIIDWESFSARVLAIERAPGSNSDPGQRMSLIGYGLDDLEKLKQGKVCRVDDLSLLPKRSSTLERLYQQGMRSYLRIPMLAEGKLLGMLNLGADHENAFSDEQQEVAEIYAQQLTIAMQQSLLRQQVERMSRVYEVLSRVNALIVHCRQRKELFDGVCRIAVEDGAYRMAWVGVIDPQSGDGEVAAFCGEDSSYRAQIRLSARADSPFADRPACRAAREREMVVCNDVQEDASLGALMPELMARGLRAVACLPIVIDGQAQAVLALFAEEAGAFDRQEVQLLRESSGDIAFALSHIGQSERLDYLAYYDSLTGLANRGLLAERLAQRITDAAERRFAIAFLDLEHFKSINDVFGRVIGDQVLQCFADRLRRHVQDASQLSRIGADQFALILPQAAGEEEAARQLQKLQLECLDAHMEIGGAELRLSAKFGIAMYPDDGAQAADLMEHVESALKRAKAAGAKSLFYRQEMTERAAAALELGNLLHAALERGQFELHYQPKVEANSHQLAGVEALLRWRHPERGLVSPEQFVPLLEELGMIVEAGRWALEQAARDHRGWREAGLASPRVAVNVSPRQLEQADFVAMLAQALAPYGADHGIDLEITESQIMADVDGSIAKLRQARELGVAIAVDDFGTGYSSLAYLARLPVQALKIDRAFVSGMLDEPESMTLVETIISLAHAMQLEVVAEGVENAEQARVLAGLNCDVLQGYWLSRPLSADQLADKLRQERRWASPLKRG</sequence>
<dbReference type="InterPro" id="IPR001633">
    <property type="entry name" value="EAL_dom"/>
</dbReference>
<dbReference type="SMART" id="SM00267">
    <property type="entry name" value="GGDEF"/>
    <property type="match status" value="1"/>
</dbReference>
<dbReference type="Gene3D" id="3.30.70.270">
    <property type="match status" value="1"/>
</dbReference>
<dbReference type="NCBIfam" id="TIGR00254">
    <property type="entry name" value="GGDEF"/>
    <property type="match status" value="1"/>
</dbReference>
<gene>
    <name evidence="7" type="ORF">KIF53_08680</name>
</gene>
<dbReference type="PANTHER" id="PTHR44757">
    <property type="entry name" value="DIGUANYLATE CYCLASE DGCP"/>
    <property type="match status" value="1"/>
</dbReference>
<dbReference type="SMART" id="SM00052">
    <property type="entry name" value="EAL"/>
    <property type="match status" value="1"/>
</dbReference>
<dbReference type="CDD" id="cd01949">
    <property type="entry name" value="GGDEF"/>
    <property type="match status" value="1"/>
</dbReference>
<dbReference type="Pfam" id="PF00563">
    <property type="entry name" value="EAL"/>
    <property type="match status" value="1"/>
</dbReference>
<dbReference type="GeneID" id="89687363"/>
<dbReference type="InterPro" id="IPR003018">
    <property type="entry name" value="GAF"/>
</dbReference>
<evidence type="ECO:0000256" key="2">
    <source>
        <dbReference type="SAM" id="Phobius"/>
    </source>
</evidence>
<protein>
    <submittedName>
        <fullName evidence="7">EAL domain-containing protein</fullName>
    </submittedName>
</protein>
<dbReference type="Pfam" id="PF00989">
    <property type="entry name" value="PAS"/>
    <property type="match status" value="1"/>
</dbReference>
<dbReference type="InterPro" id="IPR052155">
    <property type="entry name" value="Biofilm_reg_signaling"/>
</dbReference>
<dbReference type="CDD" id="cd00130">
    <property type="entry name" value="PAS"/>
    <property type="match status" value="3"/>
</dbReference>
<dbReference type="Pfam" id="PF00990">
    <property type="entry name" value="GGDEF"/>
    <property type="match status" value="1"/>
</dbReference>
<dbReference type="InterPro" id="IPR029787">
    <property type="entry name" value="Nucleotide_cyclase"/>
</dbReference>
<proteinExistence type="predicted"/>
<dbReference type="SUPFAM" id="SSF141868">
    <property type="entry name" value="EAL domain-like"/>
    <property type="match status" value="1"/>
</dbReference>
<dbReference type="PANTHER" id="PTHR44757:SF2">
    <property type="entry name" value="BIOFILM ARCHITECTURE MAINTENANCE PROTEIN MBAA"/>
    <property type="match status" value="1"/>
</dbReference>
<dbReference type="InterPro" id="IPR043128">
    <property type="entry name" value="Rev_trsase/Diguanyl_cyclase"/>
</dbReference>
<evidence type="ECO:0000313" key="8">
    <source>
        <dbReference type="Proteomes" id="UP000711178"/>
    </source>
</evidence>
<feature type="coiled-coil region" evidence="1">
    <location>
        <begin position="653"/>
        <end position="680"/>
    </location>
</feature>
<feature type="domain" description="EAL" evidence="5">
    <location>
        <begin position="1184"/>
        <end position="1437"/>
    </location>
</feature>
<organism evidence="7 8">
    <name type="scientific">Chromobacterium subtsugae</name>
    <dbReference type="NCBI Taxonomy" id="251747"/>
    <lineage>
        <taxon>Bacteria</taxon>
        <taxon>Pseudomonadati</taxon>
        <taxon>Pseudomonadota</taxon>
        <taxon>Betaproteobacteria</taxon>
        <taxon>Neisseriales</taxon>
        <taxon>Chromobacteriaceae</taxon>
        <taxon>Chromobacterium</taxon>
    </lineage>
</organism>
<dbReference type="InterPro" id="IPR000014">
    <property type="entry name" value="PAS"/>
</dbReference>
<feature type="transmembrane region" description="Helical" evidence="2">
    <location>
        <begin position="91"/>
        <end position="109"/>
    </location>
</feature>
<evidence type="ECO:0000259" key="4">
    <source>
        <dbReference type="PROSITE" id="PS50113"/>
    </source>
</evidence>
<dbReference type="InterPro" id="IPR035965">
    <property type="entry name" value="PAS-like_dom_sf"/>
</dbReference>
<dbReference type="SUPFAM" id="SSF55073">
    <property type="entry name" value="Nucleotide cyclase"/>
    <property type="match status" value="1"/>
</dbReference>
<evidence type="ECO:0000259" key="6">
    <source>
        <dbReference type="PROSITE" id="PS50887"/>
    </source>
</evidence>
<feature type="transmembrane region" description="Helical" evidence="2">
    <location>
        <begin position="45"/>
        <end position="62"/>
    </location>
</feature>
<dbReference type="Pfam" id="PF13185">
    <property type="entry name" value="GAF_2"/>
    <property type="match status" value="2"/>
</dbReference>
<dbReference type="Gene3D" id="3.30.450.40">
    <property type="match status" value="2"/>
</dbReference>
<dbReference type="InterPro" id="IPR000160">
    <property type="entry name" value="GGDEF_dom"/>
</dbReference>
<evidence type="ECO:0000313" key="7">
    <source>
        <dbReference type="EMBL" id="MBW8287704.1"/>
    </source>
</evidence>
<dbReference type="PROSITE" id="PS50113">
    <property type="entry name" value="PAC"/>
    <property type="match status" value="1"/>
</dbReference>
<dbReference type="Pfam" id="PF13426">
    <property type="entry name" value="PAS_9"/>
    <property type="match status" value="1"/>
</dbReference>
<dbReference type="SUPFAM" id="SSF55781">
    <property type="entry name" value="GAF domain-like"/>
    <property type="match status" value="2"/>
</dbReference>
<feature type="domain" description="PAS" evidence="3">
    <location>
        <begin position="409"/>
        <end position="456"/>
    </location>
</feature>
<dbReference type="CDD" id="cd01948">
    <property type="entry name" value="EAL"/>
    <property type="match status" value="1"/>
</dbReference>
<feature type="transmembrane region" description="Helical" evidence="2">
    <location>
        <begin position="164"/>
        <end position="181"/>
    </location>
</feature>
<comment type="caution">
    <text evidence="7">The sequence shown here is derived from an EMBL/GenBank/DDBJ whole genome shotgun (WGS) entry which is preliminary data.</text>
</comment>
<dbReference type="SUPFAM" id="SSF55785">
    <property type="entry name" value="PYP-like sensor domain (PAS domain)"/>
    <property type="match status" value="3"/>
</dbReference>
<feature type="domain" description="GGDEF" evidence="6">
    <location>
        <begin position="1042"/>
        <end position="1176"/>
    </location>
</feature>
<evidence type="ECO:0000259" key="5">
    <source>
        <dbReference type="PROSITE" id="PS50883"/>
    </source>
</evidence>
<dbReference type="RefSeq" id="WP_052258402.1">
    <property type="nucleotide sequence ID" value="NZ_CP142381.1"/>
</dbReference>
<dbReference type="Gene3D" id="3.30.450.20">
    <property type="entry name" value="PAS domain"/>
    <property type="match status" value="3"/>
</dbReference>
<name>A0ABS7FC98_9NEIS</name>
<dbReference type="Proteomes" id="UP000711178">
    <property type="component" value="Unassembled WGS sequence"/>
</dbReference>
<accession>A0ABS7FC98</accession>
<dbReference type="InterPro" id="IPR001610">
    <property type="entry name" value="PAC"/>
</dbReference>
<feature type="transmembrane region" description="Helical" evidence="2">
    <location>
        <begin position="7"/>
        <end position="25"/>
    </location>
</feature>
<keyword evidence="2" id="KW-1133">Transmembrane helix</keyword>
<keyword evidence="2" id="KW-0812">Transmembrane</keyword>
<dbReference type="SMART" id="SM00065">
    <property type="entry name" value="GAF"/>
    <property type="match status" value="2"/>
</dbReference>
<dbReference type="Gene3D" id="3.20.20.450">
    <property type="entry name" value="EAL domain"/>
    <property type="match status" value="1"/>
</dbReference>
<dbReference type="PROSITE" id="PS50887">
    <property type="entry name" value="GGDEF"/>
    <property type="match status" value="1"/>
</dbReference>
<evidence type="ECO:0000259" key="3">
    <source>
        <dbReference type="PROSITE" id="PS50112"/>
    </source>
</evidence>
<dbReference type="SMART" id="SM00086">
    <property type="entry name" value="PAC"/>
    <property type="match status" value="3"/>
</dbReference>
<dbReference type="InterPro" id="IPR029016">
    <property type="entry name" value="GAF-like_dom_sf"/>
</dbReference>
<keyword evidence="8" id="KW-1185">Reference proteome</keyword>
<dbReference type="InterPro" id="IPR013767">
    <property type="entry name" value="PAS_fold"/>
</dbReference>